<evidence type="ECO:0000313" key="1">
    <source>
        <dbReference type="EMBL" id="KAF7689990.1"/>
    </source>
</evidence>
<comment type="caution">
    <text evidence="1">The sequence shown here is derived from an EMBL/GenBank/DDBJ whole genome shotgun (WGS) entry which is preliminary data.</text>
</comment>
<accession>A0A8T0AD04</accession>
<protein>
    <submittedName>
        <fullName evidence="1">Uncharacterized protein</fullName>
    </submittedName>
</protein>
<gene>
    <name evidence="1" type="ORF">HF521_011794</name>
</gene>
<dbReference type="EMBL" id="JABFDY010000023">
    <property type="protein sequence ID" value="KAF7689990.1"/>
    <property type="molecule type" value="Genomic_DNA"/>
</dbReference>
<name>A0A8T0AD04_SILME</name>
<dbReference type="AlphaFoldDB" id="A0A8T0AD04"/>
<organism evidence="1 2">
    <name type="scientific">Silurus meridionalis</name>
    <name type="common">Southern catfish</name>
    <name type="synonym">Silurus soldatovi meridionalis</name>
    <dbReference type="NCBI Taxonomy" id="175797"/>
    <lineage>
        <taxon>Eukaryota</taxon>
        <taxon>Metazoa</taxon>
        <taxon>Chordata</taxon>
        <taxon>Craniata</taxon>
        <taxon>Vertebrata</taxon>
        <taxon>Euteleostomi</taxon>
        <taxon>Actinopterygii</taxon>
        <taxon>Neopterygii</taxon>
        <taxon>Teleostei</taxon>
        <taxon>Ostariophysi</taxon>
        <taxon>Siluriformes</taxon>
        <taxon>Siluridae</taxon>
        <taxon>Silurus</taxon>
    </lineage>
</organism>
<keyword evidence="2" id="KW-1185">Reference proteome</keyword>
<dbReference type="PANTHER" id="PTHR33480">
    <property type="entry name" value="SET DOMAIN-CONTAINING PROTEIN-RELATED"/>
    <property type="match status" value="1"/>
</dbReference>
<evidence type="ECO:0000313" key="2">
    <source>
        <dbReference type="Proteomes" id="UP000606274"/>
    </source>
</evidence>
<proteinExistence type="predicted"/>
<reference evidence="1" key="1">
    <citation type="submission" date="2020-08" db="EMBL/GenBank/DDBJ databases">
        <title>Chromosome-level assembly of Southern catfish (Silurus meridionalis) provides insights into visual adaptation to the nocturnal and benthic lifestyles.</title>
        <authorList>
            <person name="Zhang Y."/>
            <person name="Wang D."/>
            <person name="Peng Z."/>
        </authorList>
    </citation>
    <scope>NUCLEOTIDE SEQUENCE</scope>
    <source>
        <strain evidence="1">SWU-2019-XX</strain>
        <tissue evidence="1">Muscle</tissue>
    </source>
</reference>
<sequence length="99" mass="11146">MSNLKTTLKEAKWNVPQSIPFTRDVKVLHAHLEKKHHELLCKLRSCASADSYAALAKITLSQVILFNRGKAPVILKPFMVSAMELLYETCEACGENPFM</sequence>
<dbReference type="PANTHER" id="PTHR33480:SF5">
    <property type="entry name" value="SI:DKEY-51D8.9"/>
    <property type="match status" value="1"/>
</dbReference>
<dbReference type="Proteomes" id="UP000606274">
    <property type="component" value="Unassembled WGS sequence"/>
</dbReference>